<evidence type="ECO:0000313" key="3">
    <source>
        <dbReference type="EMBL" id="TGY70051.1"/>
    </source>
</evidence>
<keyword evidence="1" id="KW-0732">Signal</keyword>
<dbReference type="PROSITE" id="PS51257">
    <property type="entry name" value="PROKAR_LIPOPROTEIN"/>
    <property type="match status" value="1"/>
</dbReference>
<proteinExistence type="predicted"/>
<dbReference type="HOGENOM" id="CLU_1036870_0_0_10"/>
<dbReference type="OrthoDB" id="975232at2"/>
<dbReference type="STRING" id="1235788.C802_02884"/>
<dbReference type="GeneID" id="82151639"/>
<sequence>MRKIIFSAIALLALFTACSDDLEVKVPYPTNITFNELKLDKNFTHNVPDGGFSSQGLNFNTVKAADGQLEAGFCYSNRSQRSFVWNNDVVSMDTVRYSVWTTRPNTTETYVVCHVKGDDAFFTLDEPSVIDYMLVSNSTWGYLAMTYGDTYGTKEEPQANPNIPSAPKGIWHSYVPGGVKKFDSGDYFKLTAKGFNNGQATGSVTFDLACMNTNAEHPNWKYVVSDWTRMDLVTLGTVDKVVFYLESTDINTDGNMRTPAWFCLDGIQLKK</sequence>
<name>R9I6N5_9BACT</name>
<evidence type="ECO:0000256" key="1">
    <source>
        <dbReference type="SAM" id="SignalP"/>
    </source>
</evidence>
<dbReference type="AlphaFoldDB" id="R9I6N5"/>
<dbReference type="Proteomes" id="UP000014200">
    <property type="component" value="Unassembled WGS sequence"/>
</dbReference>
<evidence type="ECO:0000313" key="2">
    <source>
        <dbReference type="EMBL" id="EOS11771.1"/>
    </source>
</evidence>
<keyword evidence="4" id="KW-1185">Reference proteome</keyword>
<evidence type="ECO:0000313" key="4">
    <source>
        <dbReference type="Proteomes" id="UP000014200"/>
    </source>
</evidence>
<dbReference type="Gene3D" id="2.60.120.1350">
    <property type="entry name" value="Protein of unknown function DUF4465"/>
    <property type="match status" value="1"/>
</dbReference>
<gene>
    <name evidence="2" type="ORF">C802_02884</name>
    <name evidence="3" type="ORF">E5339_10900</name>
</gene>
<dbReference type="InterPro" id="IPR027828">
    <property type="entry name" value="DUF4465"/>
</dbReference>
<dbReference type="Pfam" id="PF14717">
    <property type="entry name" value="DUF4465"/>
    <property type="match status" value="1"/>
</dbReference>
<protein>
    <submittedName>
        <fullName evidence="3">DUF4465 domain-containing protein</fullName>
    </submittedName>
</protein>
<reference evidence="3 5" key="2">
    <citation type="submission" date="2019-04" db="EMBL/GenBank/DDBJ databases">
        <title>Microbes associate with the intestines of laboratory mice.</title>
        <authorList>
            <person name="Navarre W."/>
            <person name="Wong E."/>
            <person name="Huang K."/>
            <person name="Tropini C."/>
            <person name="Ng K."/>
            <person name="Yu B."/>
        </authorList>
    </citation>
    <scope>NUCLEOTIDE SEQUENCE [LARGE SCALE GENOMIC DNA]</scope>
    <source>
        <strain evidence="3 5">NM22_B1</strain>
    </source>
</reference>
<dbReference type="Proteomes" id="UP000310760">
    <property type="component" value="Unassembled WGS sequence"/>
</dbReference>
<dbReference type="RefSeq" id="WP_016277220.1">
    <property type="nucleotide sequence ID" value="NZ_CANPVL010000010.1"/>
</dbReference>
<evidence type="ECO:0000313" key="5">
    <source>
        <dbReference type="Proteomes" id="UP000310760"/>
    </source>
</evidence>
<feature type="signal peptide" evidence="1">
    <location>
        <begin position="1"/>
        <end position="19"/>
    </location>
</feature>
<comment type="caution">
    <text evidence="2">The sequence shown here is derived from an EMBL/GenBank/DDBJ whole genome shotgun (WGS) entry which is preliminary data.</text>
</comment>
<organism evidence="2 4">
    <name type="scientific">Phocaeicola sartorii</name>
    <dbReference type="NCBI Taxonomy" id="671267"/>
    <lineage>
        <taxon>Bacteria</taxon>
        <taxon>Pseudomonadati</taxon>
        <taxon>Bacteroidota</taxon>
        <taxon>Bacteroidia</taxon>
        <taxon>Bacteroidales</taxon>
        <taxon>Bacteroidaceae</taxon>
        <taxon>Phocaeicola</taxon>
    </lineage>
</organism>
<feature type="chain" id="PRO_5044738356" evidence="1">
    <location>
        <begin position="20"/>
        <end position="271"/>
    </location>
</feature>
<reference evidence="2 4" key="1">
    <citation type="submission" date="2013-04" db="EMBL/GenBank/DDBJ databases">
        <title>The Genome Sequence of Bacteroides massiliensis dnLKV3.</title>
        <authorList>
            <consortium name="The Broad Institute Genomics Platform"/>
            <consortium name="The Broad Institute Genome Sequencing Center for Infectious Disease"/>
            <person name="Earl A."/>
            <person name="Xavier R."/>
            <person name="Kuhn K."/>
            <person name="Stappenbeck T."/>
            <person name="Walker B."/>
            <person name="Young S."/>
            <person name="Zeng Q."/>
            <person name="Gargeya S."/>
            <person name="Fitzgerald M."/>
            <person name="Haas B."/>
            <person name="Abouelleil A."/>
            <person name="Allen A.W."/>
            <person name="Alvarado L."/>
            <person name="Arachchi H.M."/>
            <person name="Berlin A.M."/>
            <person name="Chapman S.B."/>
            <person name="Gainer-Dewar J."/>
            <person name="Goldberg J."/>
            <person name="Griggs A."/>
            <person name="Gujja S."/>
            <person name="Hansen M."/>
            <person name="Howarth C."/>
            <person name="Imamovic A."/>
            <person name="Ireland A."/>
            <person name="Larimer J."/>
            <person name="McCowan C."/>
            <person name="Murphy C."/>
            <person name="Pearson M."/>
            <person name="Poon T.W."/>
            <person name="Priest M."/>
            <person name="Roberts A."/>
            <person name="Saif S."/>
            <person name="Shea T."/>
            <person name="Sisk P."/>
            <person name="Sykes S."/>
            <person name="Wortman J."/>
            <person name="Nusbaum C."/>
            <person name="Birren B."/>
        </authorList>
    </citation>
    <scope>NUCLEOTIDE SEQUENCE [LARGE SCALE GENOMIC DNA]</scope>
    <source>
        <strain evidence="4">dnLKV3</strain>
        <strain evidence="2">DnLKV3</strain>
    </source>
</reference>
<dbReference type="EMBL" id="SRYJ01000022">
    <property type="protein sequence ID" value="TGY70051.1"/>
    <property type="molecule type" value="Genomic_DNA"/>
</dbReference>
<dbReference type="EMBL" id="ASSP01000017">
    <property type="protein sequence ID" value="EOS11771.1"/>
    <property type="molecule type" value="Genomic_DNA"/>
</dbReference>
<dbReference type="PATRIC" id="fig|1235788.3.peg.2956"/>
<accession>R9I6N5</accession>